<evidence type="ECO:0000313" key="2">
    <source>
        <dbReference type="EMBL" id="KAG0149850.1"/>
    </source>
</evidence>
<proteinExistence type="predicted"/>
<gene>
    <name evidence="2" type="ORF">CROQUDRAFT_668958</name>
</gene>
<dbReference type="AlphaFoldDB" id="A0A9P6NMH3"/>
<accession>A0A9P6NMH3</accession>
<dbReference type="OrthoDB" id="2513957at2759"/>
<name>A0A9P6NMH3_9BASI</name>
<comment type="caution">
    <text evidence="2">The sequence shown here is derived from an EMBL/GenBank/DDBJ whole genome shotgun (WGS) entry which is preliminary data.</text>
</comment>
<evidence type="ECO:0000313" key="3">
    <source>
        <dbReference type="Proteomes" id="UP000886653"/>
    </source>
</evidence>
<dbReference type="Proteomes" id="UP000886653">
    <property type="component" value="Unassembled WGS sequence"/>
</dbReference>
<feature type="compositionally biased region" description="Acidic residues" evidence="1">
    <location>
        <begin position="274"/>
        <end position="287"/>
    </location>
</feature>
<protein>
    <submittedName>
        <fullName evidence="2">Uncharacterized protein</fullName>
    </submittedName>
</protein>
<keyword evidence="3" id="KW-1185">Reference proteome</keyword>
<reference evidence="2" key="1">
    <citation type="submission" date="2013-11" db="EMBL/GenBank/DDBJ databases">
        <title>Genome sequence of the fusiform rust pathogen reveals effectors for host alternation and coevolution with pine.</title>
        <authorList>
            <consortium name="DOE Joint Genome Institute"/>
            <person name="Smith K."/>
            <person name="Pendleton A."/>
            <person name="Kubisiak T."/>
            <person name="Anderson C."/>
            <person name="Salamov A."/>
            <person name="Aerts A."/>
            <person name="Riley R."/>
            <person name="Clum A."/>
            <person name="Lindquist E."/>
            <person name="Ence D."/>
            <person name="Campbell M."/>
            <person name="Kronenberg Z."/>
            <person name="Feau N."/>
            <person name="Dhillon B."/>
            <person name="Hamelin R."/>
            <person name="Burleigh J."/>
            <person name="Smith J."/>
            <person name="Yandell M."/>
            <person name="Nelson C."/>
            <person name="Grigoriev I."/>
            <person name="Davis J."/>
        </authorList>
    </citation>
    <scope>NUCLEOTIDE SEQUENCE</scope>
    <source>
        <strain evidence="2">G11</strain>
    </source>
</reference>
<evidence type="ECO:0000256" key="1">
    <source>
        <dbReference type="SAM" id="MobiDB-lite"/>
    </source>
</evidence>
<feature type="region of interest" description="Disordered" evidence="1">
    <location>
        <begin position="268"/>
        <end position="287"/>
    </location>
</feature>
<sequence length="287" mass="31971">MYKTFFKPKTLIHAPDQAPFVPNANYHSATSPTHHRSVHNLRSVPDQPRGLRLVLASTIMSPNRRVISSRGTVFDMVHSFNPGLVNGGTSEPAGDTLIGEIVTDKKLHSAFLEKKRRRKVVLPPVSCELFWDLDHSILSQDLTTSDSSAVHGRRTTSSPPLTLFGPGVSSTVKLAHSESLRPQRLLFEGLPINGQPCPRRPSRKAVTEVASWNNLSKFTIPSRQFIGQEVTDDPNPIDTVQFGNALSVALEKYLNHLSQVEWNREESYWSASDLDPESDSEEEMVKL</sequence>
<organism evidence="2 3">
    <name type="scientific">Cronartium quercuum f. sp. fusiforme G11</name>
    <dbReference type="NCBI Taxonomy" id="708437"/>
    <lineage>
        <taxon>Eukaryota</taxon>
        <taxon>Fungi</taxon>
        <taxon>Dikarya</taxon>
        <taxon>Basidiomycota</taxon>
        <taxon>Pucciniomycotina</taxon>
        <taxon>Pucciniomycetes</taxon>
        <taxon>Pucciniales</taxon>
        <taxon>Coleosporiaceae</taxon>
        <taxon>Cronartium</taxon>
    </lineage>
</organism>
<dbReference type="EMBL" id="MU167224">
    <property type="protein sequence ID" value="KAG0149850.1"/>
    <property type="molecule type" value="Genomic_DNA"/>
</dbReference>